<keyword evidence="1" id="KW-0653">Protein transport</keyword>
<dbReference type="GO" id="GO:0015031">
    <property type="term" value="P:protein transport"/>
    <property type="evidence" value="ECO:0007669"/>
    <property type="project" value="UniProtKB-KW"/>
</dbReference>
<dbReference type="InterPro" id="IPR035427">
    <property type="entry name" value="Tim10-like_dom_sf"/>
</dbReference>
<sequence>MDPSALNNPQLQQLINQEKERAMANEMIAKLTSACWDKCITGTPGSKFSSSESNCLSNCAQRYMDMSMMIVKRDKDTFHMLARFTREAKESSYIRKKTKTMYTNIYYRKKQDPTH</sequence>
<organism evidence="3 4">
    <name type="scientific">Ambrosia artemisiifolia</name>
    <name type="common">Common ragweed</name>
    <dbReference type="NCBI Taxonomy" id="4212"/>
    <lineage>
        <taxon>Eukaryota</taxon>
        <taxon>Viridiplantae</taxon>
        <taxon>Streptophyta</taxon>
        <taxon>Embryophyta</taxon>
        <taxon>Tracheophyta</taxon>
        <taxon>Spermatophyta</taxon>
        <taxon>Magnoliopsida</taxon>
        <taxon>eudicotyledons</taxon>
        <taxon>Gunneridae</taxon>
        <taxon>Pentapetalae</taxon>
        <taxon>asterids</taxon>
        <taxon>campanulids</taxon>
        <taxon>Asterales</taxon>
        <taxon>Asteraceae</taxon>
        <taxon>Asteroideae</taxon>
        <taxon>Heliantheae alliance</taxon>
        <taxon>Heliantheae</taxon>
        <taxon>Ambrosia</taxon>
    </lineage>
</organism>
<comment type="domain">
    <text evidence="1">The twin CX3C motif contains 4 conserved Cys residues that form 2 disulfide bonds in the mitochondrial intermembrane space.</text>
</comment>
<keyword evidence="1" id="KW-0496">Mitochondrion</keyword>
<proteinExistence type="inferred from homology"/>
<accession>A0AAD5D2R8</accession>
<keyword evidence="1" id="KW-0143">Chaperone</keyword>
<evidence type="ECO:0000313" key="4">
    <source>
        <dbReference type="Proteomes" id="UP001206925"/>
    </source>
</evidence>
<keyword evidence="1" id="KW-0472">Membrane</keyword>
<keyword evidence="4" id="KW-1185">Reference proteome</keyword>
<keyword evidence="1" id="KW-0999">Mitochondrion inner membrane</keyword>
<dbReference type="Proteomes" id="UP001206925">
    <property type="component" value="Unassembled WGS sequence"/>
</dbReference>
<comment type="subcellular location">
    <subcellularLocation>
        <location evidence="1">Mitochondrion inner membrane</location>
        <topology evidence="1">Peripheral membrane protein</topology>
        <orientation evidence="1">Intermembrane side</orientation>
    </subcellularLocation>
</comment>
<keyword evidence="1" id="KW-0811">Translocation</keyword>
<dbReference type="EMBL" id="JAMZMK010005705">
    <property type="protein sequence ID" value="KAI7752327.1"/>
    <property type="molecule type" value="Genomic_DNA"/>
</dbReference>
<comment type="subunit">
    <text evidence="1">Heterohexamer.</text>
</comment>
<evidence type="ECO:0000256" key="1">
    <source>
        <dbReference type="RuleBase" id="RU367043"/>
    </source>
</evidence>
<gene>
    <name evidence="3" type="ORF">M8C21_014814</name>
</gene>
<dbReference type="Gene3D" id="1.10.287.810">
    <property type="entry name" value="Mitochondrial import inner membrane translocase subunit tim13 like domains"/>
    <property type="match status" value="1"/>
</dbReference>
<keyword evidence="1" id="KW-1015">Disulfide bond</keyword>
<name>A0AAD5D2R8_AMBAR</name>
<comment type="similarity">
    <text evidence="1">Belongs to the small Tim family.</text>
</comment>
<dbReference type="Pfam" id="PF02953">
    <property type="entry name" value="zf-Tim10_DDP"/>
    <property type="match status" value="1"/>
</dbReference>
<dbReference type="InterPro" id="IPR004217">
    <property type="entry name" value="Tim10-like"/>
</dbReference>
<protein>
    <recommendedName>
        <fullName evidence="1">Mitochondrial import inner membrane translocase subunit</fullName>
    </recommendedName>
</protein>
<evidence type="ECO:0000259" key="2">
    <source>
        <dbReference type="Pfam" id="PF02953"/>
    </source>
</evidence>
<dbReference type="GO" id="GO:0005743">
    <property type="term" value="C:mitochondrial inner membrane"/>
    <property type="evidence" value="ECO:0007669"/>
    <property type="project" value="UniProtKB-SubCell"/>
</dbReference>
<dbReference type="AlphaFoldDB" id="A0AAD5D2R8"/>
<dbReference type="SUPFAM" id="SSF144122">
    <property type="entry name" value="Tim10-like"/>
    <property type="match status" value="1"/>
</dbReference>
<feature type="domain" description="Tim10-like" evidence="2">
    <location>
        <begin position="14"/>
        <end position="73"/>
    </location>
</feature>
<keyword evidence="1" id="KW-0813">Transport</keyword>
<feature type="non-terminal residue" evidence="3">
    <location>
        <position position="1"/>
    </location>
</feature>
<evidence type="ECO:0000313" key="3">
    <source>
        <dbReference type="EMBL" id="KAI7752327.1"/>
    </source>
</evidence>
<reference evidence="3" key="1">
    <citation type="submission" date="2022-06" db="EMBL/GenBank/DDBJ databases">
        <title>Uncovering the hologenomic basis of an extraordinary plant invasion.</title>
        <authorList>
            <person name="Bieker V.C."/>
            <person name="Martin M.D."/>
            <person name="Gilbert T."/>
            <person name="Hodgins K."/>
            <person name="Battlay P."/>
            <person name="Petersen B."/>
            <person name="Wilson J."/>
        </authorList>
    </citation>
    <scope>NUCLEOTIDE SEQUENCE</scope>
    <source>
        <strain evidence="3">AA19_3_7</strain>
        <tissue evidence="3">Leaf</tissue>
    </source>
</reference>
<comment type="function">
    <text evidence="1">Mitochondrial intermembrane chaperone that participates in the import and insertion of some multi-pass transmembrane proteins into the mitochondrial inner membrane. Also required for the transfer of beta-barrel precursors from the TOM complex to the sorting and assembly machinery (SAM complex) of the outer membrane. Acts as a chaperone-like protein that protects the hydrophobic precursors from aggregation and guide them through the mitochondrial intermembrane space.</text>
</comment>
<comment type="caution">
    <text evidence="3">The sequence shown here is derived from an EMBL/GenBank/DDBJ whole genome shotgun (WGS) entry which is preliminary data.</text>
</comment>